<evidence type="ECO:0000259" key="4">
    <source>
        <dbReference type="Pfam" id="PF13193"/>
    </source>
</evidence>
<reference evidence="5 6" key="1">
    <citation type="submission" date="2021-10" db="EMBL/GenBank/DDBJ databases">
        <title>Anaerobic single-cell dispensing facilitates the cultivation of human gut bacteria.</title>
        <authorList>
            <person name="Afrizal A."/>
        </authorList>
    </citation>
    <scope>NUCLEOTIDE SEQUENCE [LARGE SCALE GENOMIC DNA]</scope>
    <source>
        <strain evidence="5 6">CLA-AA-H247</strain>
    </source>
</reference>
<dbReference type="Proteomes" id="UP001198241">
    <property type="component" value="Unassembled WGS sequence"/>
</dbReference>
<dbReference type="InterPro" id="IPR000873">
    <property type="entry name" value="AMP-dep_synth/lig_dom"/>
</dbReference>
<dbReference type="EMBL" id="JAJEQD010000003">
    <property type="protein sequence ID" value="MCC2156016.1"/>
    <property type="molecule type" value="Genomic_DNA"/>
</dbReference>
<evidence type="ECO:0000256" key="1">
    <source>
        <dbReference type="ARBA" id="ARBA00006432"/>
    </source>
</evidence>
<dbReference type="RefSeq" id="WP_227720799.1">
    <property type="nucleotide sequence ID" value="NZ_JAJEQD010000003.1"/>
</dbReference>
<keyword evidence="6" id="KW-1185">Reference proteome</keyword>
<dbReference type="SUPFAM" id="SSF56801">
    <property type="entry name" value="Acetyl-CoA synthetase-like"/>
    <property type="match status" value="1"/>
</dbReference>
<name>A0ABS8F207_9FIRM</name>
<keyword evidence="2" id="KW-0436">Ligase</keyword>
<evidence type="ECO:0000313" key="5">
    <source>
        <dbReference type="EMBL" id="MCC2156016.1"/>
    </source>
</evidence>
<dbReference type="Pfam" id="PF00501">
    <property type="entry name" value="AMP-binding"/>
    <property type="match status" value="1"/>
</dbReference>
<gene>
    <name evidence="5" type="ORF">LKD20_02510</name>
</gene>
<dbReference type="InterPro" id="IPR025110">
    <property type="entry name" value="AMP-bd_C"/>
</dbReference>
<evidence type="ECO:0000313" key="6">
    <source>
        <dbReference type="Proteomes" id="UP001198241"/>
    </source>
</evidence>
<dbReference type="Gene3D" id="3.40.50.12780">
    <property type="entry name" value="N-terminal domain of ligase-like"/>
    <property type="match status" value="2"/>
</dbReference>
<feature type="domain" description="AMP-dependent synthetase/ligase" evidence="3">
    <location>
        <begin position="120"/>
        <end position="288"/>
    </location>
</feature>
<dbReference type="PANTHER" id="PTHR43201:SF5">
    <property type="entry name" value="MEDIUM-CHAIN ACYL-COA LIGASE ACSF2, MITOCHONDRIAL"/>
    <property type="match status" value="1"/>
</dbReference>
<evidence type="ECO:0000259" key="3">
    <source>
        <dbReference type="Pfam" id="PF00501"/>
    </source>
</evidence>
<comment type="caution">
    <text evidence="5">The sequence shown here is derived from an EMBL/GenBank/DDBJ whole genome shotgun (WGS) entry which is preliminary data.</text>
</comment>
<dbReference type="InterPro" id="IPR045851">
    <property type="entry name" value="AMP-bd_C_sf"/>
</dbReference>
<comment type="similarity">
    <text evidence="1">Belongs to the ATP-dependent AMP-binding enzyme family.</text>
</comment>
<proteinExistence type="inferred from homology"/>
<dbReference type="Gene3D" id="3.30.300.30">
    <property type="match status" value="1"/>
</dbReference>
<dbReference type="InterPro" id="IPR042099">
    <property type="entry name" value="ANL_N_sf"/>
</dbReference>
<organism evidence="5 6">
    <name type="scientific">Veillonella fallax</name>
    <dbReference type="NCBI Taxonomy" id="2881272"/>
    <lineage>
        <taxon>Bacteria</taxon>
        <taxon>Bacillati</taxon>
        <taxon>Bacillota</taxon>
        <taxon>Negativicutes</taxon>
        <taxon>Veillonellales</taxon>
        <taxon>Veillonellaceae</taxon>
        <taxon>Veillonella</taxon>
    </lineage>
</organism>
<protein>
    <submittedName>
        <fullName evidence="5">AMP-binding protein</fullName>
    </submittedName>
</protein>
<dbReference type="Pfam" id="PF13193">
    <property type="entry name" value="AMP-binding_C"/>
    <property type="match status" value="1"/>
</dbReference>
<evidence type="ECO:0000256" key="2">
    <source>
        <dbReference type="ARBA" id="ARBA00022598"/>
    </source>
</evidence>
<dbReference type="PANTHER" id="PTHR43201">
    <property type="entry name" value="ACYL-COA SYNTHETASE"/>
    <property type="match status" value="1"/>
</dbReference>
<sequence length="431" mass="49502">MTIIERLQQYKELKPHKVALIVDDTQYTYGELYDAILSIDLDDTSRIVHLTQVKETLKNKVLLIQSQSFLEQLVQWLGALYAGYIPMVCHNEMDTEYIDELAHIIADEGVLPLTDFGVLTSGTTGRPKPLWRKEESWREFFDIQNNIFYINEDTKIFLQGSFSFTGVSNMVVAVLWAGGTIVTTSSLRPTRWIELLKRYEVDHIYALPTKLRLLVRHCKYKLSAINYIIAGSQVLDRHLMEQLQSICPNMGFILYYGATELNYITYCTGREWLEREGTVGRPFPSVQIEEDKGIIYVTTKYHIEGISDTYTVNDCGYIDAEGYLMFTGRQGDVVNKGGYKISIPSMETYLQSIDGVSEVAIIDIIDNVKGEDFVAYMVLEDNILVADVMETIRHHRPSIEWPKSIYSIPMLPLTECSKVDKRKLKEWYNKG</sequence>
<accession>A0ABS8F207</accession>
<feature type="domain" description="AMP-binding enzyme C-terminal" evidence="4">
    <location>
        <begin position="346"/>
        <end position="418"/>
    </location>
</feature>